<keyword evidence="2" id="KW-1185">Reference proteome</keyword>
<proteinExistence type="predicted"/>
<dbReference type="Pfam" id="PF14440">
    <property type="entry name" value="XOO_2897-deam"/>
    <property type="match status" value="1"/>
</dbReference>
<dbReference type="KEGG" id="ccm:Ccan_21730"/>
<dbReference type="AlphaFoldDB" id="F9YUQ1"/>
<gene>
    <name evidence="1" type="ordered locus">Ccan_21730</name>
</gene>
<dbReference type="Proteomes" id="UP000008895">
    <property type="component" value="Chromosome"/>
</dbReference>
<dbReference type="HOGENOM" id="CLU_2664313_0_0_10"/>
<name>F9YUQ1_CAPCC</name>
<evidence type="ECO:0000313" key="2">
    <source>
        <dbReference type="Proteomes" id="UP000008895"/>
    </source>
</evidence>
<dbReference type="InterPro" id="IPR032722">
    <property type="entry name" value="Deaminase_XOO_2897"/>
</dbReference>
<sequence length="75" mass="8500">MFGGSKGIFKPHAEKAVWNSLQEIGILPEQITKIYSELKPCMSPGRCCSNFINKTFPNAEVSYTFEYLNVHAMKQ</sequence>
<dbReference type="EMBL" id="CP002113">
    <property type="protein sequence ID" value="AEK24288.1"/>
    <property type="molecule type" value="Genomic_DNA"/>
</dbReference>
<protein>
    <submittedName>
        <fullName evidence="1">Uncharacterized protein</fullName>
    </submittedName>
</protein>
<organism evidence="1 2">
    <name type="scientific">Capnocytophaga canimorsus (strain 5)</name>
    <dbReference type="NCBI Taxonomy" id="860228"/>
    <lineage>
        <taxon>Bacteria</taxon>
        <taxon>Pseudomonadati</taxon>
        <taxon>Bacteroidota</taxon>
        <taxon>Flavobacteriia</taxon>
        <taxon>Flavobacteriales</taxon>
        <taxon>Flavobacteriaceae</taxon>
        <taxon>Capnocytophaga</taxon>
    </lineage>
</organism>
<dbReference type="eggNOG" id="ENOG5033YB3">
    <property type="taxonomic scope" value="Bacteria"/>
</dbReference>
<accession>F9YUQ1</accession>
<reference evidence="1 2" key="1">
    <citation type="journal article" date="2011" name="J. Bacteriol.">
        <title>Complete genome sequence of the dog commensal and human pathogen Capnocytophaga canimorsus strain 5.</title>
        <authorList>
            <person name="Manfredi P."/>
            <person name="Pagni M."/>
            <person name="Cornelis G.R."/>
        </authorList>
    </citation>
    <scope>NUCLEOTIDE SEQUENCE [LARGE SCALE GENOMIC DNA]</scope>
    <source>
        <strain evidence="2">5</strain>
    </source>
</reference>
<evidence type="ECO:0000313" key="1">
    <source>
        <dbReference type="EMBL" id="AEK24288.1"/>
    </source>
</evidence>